<dbReference type="PANTHER" id="PTHR43861">
    <property type="entry name" value="TRANS-ACONITATE 2-METHYLTRANSFERASE-RELATED"/>
    <property type="match status" value="1"/>
</dbReference>
<keyword evidence="5" id="KW-1185">Reference proteome</keyword>
<dbReference type="CDD" id="cd02440">
    <property type="entry name" value="AdoMet_MTases"/>
    <property type="match status" value="1"/>
</dbReference>
<organism evidence="4 5">
    <name type="scientific">Paenibacillus albicereus</name>
    <dbReference type="NCBI Taxonomy" id="2726185"/>
    <lineage>
        <taxon>Bacteria</taxon>
        <taxon>Bacillati</taxon>
        <taxon>Bacillota</taxon>
        <taxon>Bacilli</taxon>
        <taxon>Bacillales</taxon>
        <taxon>Paenibacillaceae</taxon>
        <taxon>Paenibacillus</taxon>
    </lineage>
</organism>
<gene>
    <name evidence="4" type="ORF">HGI30_01655</name>
</gene>
<keyword evidence="1 4" id="KW-0489">Methyltransferase</keyword>
<dbReference type="NCBIfam" id="NF041820">
    <property type="entry name" value="daptide_MTase"/>
    <property type="match status" value="1"/>
</dbReference>
<dbReference type="GO" id="GO:0032259">
    <property type="term" value="P:methylation"/>
    <property type="evidence" value="ECO:0007669"/>
    <property type="project" value="UniProtKB-KW"/>
</dbReference>
<dbReference type="Pfam" id="PF13649">
    <property type="entry name" value="Methyltransf_25"/>
    <property type="match status" value="1"/>
</dbReference>
<dbReference type="InterPro" id="IPR029063">
    <property type="entry name" value="SAM-dependent_MTases_sf"/>
</dbReference>
<dbReference type="EMBL" id="CP051428">
    <property type="protein sequence ID" value="QJC50423.1"/>
    <property type="molecule type" value="Genomic_DNA"/>
</dbReference>
<dbReference type="InterPro" id="IPR049690">
    <property type="entry name" value="Daptide_MTase"/>
</dbReference>
<evidence type="ECO:0000256" key="1">
    <source>
        <dbReference type="ARBA" id="ARBA00022603"/>
    </source>
</evidence>
<name>A0A6H2GSL8_9BACL</name>
<dbReference type="RefSeq" id="WP_168906101.1">
    <property type="nucleotide sequence ID" value="NZ_CP051428.1"/>
</dbReference>
<sequence>MYFGVFKDLRNLGLPGSQDFDLYEGYYSEFYEAVAGRTDYDIPLLLEQAAALAGGGKVLELACGSGRVLMHLANRGFQTVGLDLSEDMLKMCRRKSELLPPRLKSRIDVRQGDMTSFELGEEFPLIILSATSISLLRERSDLERMLQAVERHLADGGRFIFDYVLSNDIHNSQLRGGRVNGVTLDLGPDHKQFVLMGEEENREDQSAVMNFYAEVIQGGQTKRYFGSTFKKFFPEEDIHACIAASGLRIADSRLYSVEGDGNVRCLILEKEAAR</sequence>
<reference evidence="4 5" key="1">
    <citation type="submission" date="2020-04" db="EMBL/GenBank/DDBJ databases">
        <title>Novel Paenibacillus strain UniB2 isolated from commercial digestive syrup.</title>
        <authorList>
            <person name="Thorat V."/>
            <person name="Kirdat K."/>
            <person name="Tiwarekar B."/>
            <person name="Yadav A."/>
        </authorList>
    </citation>
    <scope>NUCLEOTIDE SEQUENCE [LARGE SCALE GENOMIC DNA]</scope>
    <source>
        <strain evidence="4 5">UniB2</strain>
    </source>
</reference>
<evidence type="ECO:0000259" key="3">
    <source>
        <dbReference type="Pfam" id="PF13649"/>
    </source>
</evidence>
<evidence type="ECO:0000256" key="2">
    <source>
        <dbReference type="ARBA" id="ARBA00022679"/>
    </source>
</evidence>
<dbReference type="Gene3D" id="2.20.130.10">
    <property type="entry name" value="CAC2371-like domains"/>
    <property type="match status" value="1"/>
</dbReference>
<evidence type="ECO:0000313" key="5">
    <source>
        <dbReference type="Proteomes" id="UP000502136"/>
    </source>
</evidence>
<dbReference type="InterPro" id="IPR041698">
    <property type="entry name" value="Methyltransf_25"/>
</dbReference>
<dbReference type="SUPFAM" id="SSF53335">
    <property type="entry name" value="S-adenosyl-L-methionine-dependent methyltransferases"/>
    <property type="match status" value="1"/>
</dbReference>
<dbReference type="PANTHER" id="PTHR43861:SF1">
    <property type="entry name" value="TRANS-ACONITATE 2-METHYLTRANSFERASE"/>
    <property type="match status" value="1"/>
</dbReference>
<dbReference type="AlphaFoldDB" id="A0A6H2GSL8"/>
<dbReference type="Gene3D" id="3.40.50.150">
    <property type="entry name" value="Vaccinia Virus protein VP39"/>
    <property type="match status" value="1"/>
</dbReference>
<dbReference type="GO" id="GO:0008168">
    <property type="term" value="F:methyltransferase activity"/>
    <property type="evidence" value="ECO:0007669"/>
    <property type="project" value="UniProtKB-KW"/>
</dbReference>
<feature type="domain" description="Methyltransferase" evidence="3">
    <location>
        <begin position="58"/>
        <end position="157"/>
    </location>
</feature>
<dbReference type="Proteomes" id="UP000502136">
    <property type="component" value="Chromosome"/>
</dbReference>
<protein>
    <submittedName>
        <fullName evidence="4">Class I SAM-dependent methyltransferase</fullName>
    </submittedName>
</protein>
<evidence type="ECO:0000313" key="4">
    <source>
        <dbReference type="EMBL" id="QJC50423.1"/>
    </source>
</evidence>
<proteinExistence type="predicted"/>
<dbReference type="KEGG" id="palr:HGI30_01655"/>
<keyword evidence="2 4" id="KW-0808">Transferase</keyword>
<accession>A0A6H2GSL8</accession>